<dbReference type="PANTHER" id="PTHR33121:SF76">
    <property type="entry name" value="SIGNALING PROTEIN"/>
    <property type="match status" value="1"/>
</dbReference>
<organism evidence="2 3">
    <name type="scientific">Vibrio amylolyticus</name>
    <dbReference type="NCBI Taxonomy" id="2847292"/>
    <lineage>
        <taxon>Bacteria</taxon>
        <taxon>Pseudomonadati</taxon>
        <taxon>Pseudomonadota</taxon>
        <taxon>Gammaproteobacteria</taxon>
        <taxon>Vibrionales</taxon>
        <taxon>Vibrionaceae</taxon>
        <taxon>Vibrio</taxon>
    </lineage>
</organism>
<evidence type="ECO:0000313" key="2">
    <source>
        <dbReference type="EMBL" id="MCK6263908.1"/>
    </source>
</evidence>
<dbReference type="Pfam" id="PF00563">
    <property type="entry name" value="EAL"/>
    <property type="match status" value="1"/>
</dbReference>
<dbReference type="GO" id="GO:0071111">
    <property type="term" value="F:cyclic-guanylate-specific phosphodiesterase activity"/>
    <property type="evidence" value="ECO:0007669"/>
    <property type="project" value="InterPro"/>
</dbReference>
<sequence>MILTTRKQFQSLISLNENGEYIARYSNWRIHSVFQPIFGRSHKIVGVEALVRITTLEGKSVRPDLFFSSTEISIKDKINLDKLSRVIHIRNFAISEYKKLKLFLNILPSVSEYFALHDVNNCLLSNRLNELNIDRSQVIMEIVELNANNEYLFLEAIKKLSTSGYSIAIDDFGACASTMERVKSLQPNIVKLDRELLLEHMSGQTNRLLEGIKLARSIGAKVIVEGIETQQHYDSMIKLNLDMYQGFYLGTPEAIRTDVKEVV</sequence>
<protein>
    <submittedName>
        <fullName evidence="2">EAL domain-containing protein</fullName>
    </submittedName>
</protein>
<dbReference type="InterPro" id="IPR035919">
    <property type="entry name" value="EAL_sf"/>
</dbReference>
<dbReference type="EMBL" id="JAJHVV010000006">
    <property type="protein sequence ID" value="MCK6263908.1"/>
    <property type="molecule type" value="Genomic_DNA"/>
</dbReference>
<feature type="domain" description="EAL" evidence="1">
    <location>
        <begin position="14"/>
        <end position="263"/>
    </location>
</feature>
<dbReference type="InterPro" id="IPR001633">
    <property type="entry name" value="EAL_dom"/>
</dbReference>
<dbReference type="SMART" id="SM00052">
    <property type="entry name" value="EAL"/>
    <property type="match status" value="1"/>
</dbReference>
<accession>A0A9X1XLH7</accession>
<gene>
    <name evidence="2" type="ORF">KP803_11570</name>
</gene>
<dbReference type="CDD" id="cd01948">
    <property type="entry name" value="EAL"/>
    <property type="match status" value="1"/>
</dbReference>
<dbReference type="SUPFAM" id="SSF141868">
    <property type="entry name" value="EAL domain-like"/>
    <property type="match status" value="1"/>
</dbReference>
<name>A0A9X1XLH7_9VIBR</name>
<proteinExistence type="predicted"/>
<dbReference type="InterPro" id="IPR050706">
    <property type="entry name" value="Cyclic-di-GMP_PDE-like"/>
</dbReference>
<dbReference type="Gene3D" id="3.20.20.450">
    <property type="entry name" value="EAL domain"/>
    <property type="match status" value="1"/>
</dbReference>
<reference evidence="2" key="1">
    <citation type="submission" date="2021-11" db="EMBL/GenBank/DDBJ databases">
        <title>Vibrio ZSDE26 sp. nov. and Vibrio ZSDZ34 sp. nov., isolated from coastal seawater in Qingdao.</title>
        <authorList>
            <person name="Zhang P."/>
        </authorList>
    </citation>
    <scope>NUCLEOTIDE SEQUENCE</scope>
    <source>
        <strain evidence="2">ZSDE26</strain>
    </source>
</reference>
<comment type="caution">
    <text evidence="2">The sequence shown here is derived from an EMBL/GenBank/DDBJ whole genome shotgun (WGS) entry which is preliminary data.</text>
</comment>
<dbReference type="AlphaFoldDB" id="A0A9X1XLH7"/>
<evidence type="ECO:0000259" key="1">
    <source>
        <dbReference type="PROSITE" id="PS50883"/>
    </source>
</evidence>
<dbReference type="PROSITE" id="PS50883">
    <property type="entry name" value="EAL"/>
    <property type="match status" value="1"/>
</dbReference>
<dbReference type="Proteomes" id="UP001139559">
    <property type="component" value="Unassembled WGS sequence"/>
</dbReference>
<evidence type="ECO:0000313" key="3">
    <source>
        <dbReference type="Proteomes" id="UP001139559"/>
    </source>
</evidence>
<keyword evidence="3" id="KW-1185">Reference proteome</keyword>
<dbReference type="PANTHER" id="PTHR33121">
    <property type="entry name" value="CYCLIC DI-GMP PHOSPHODIESTERASE PDEF"/>
    <property type="match status" value="1"/>
</dbReference>
<dbReference type="RefSeq" id="WP_248008988.1">
    <property type="nucleotide sequence ID" value="NZ_JAJHVV010000006.1"/>
</dbReference>